<gene>
    <name evidence="2" type="ORF">ACFPPC_20825</name>
</gene>
<dbReference type="Proteomes" id="UP001596104">
    <property type="component" value="Unassembled WGS sequence"/>
</dbReference>
<protein>
    <submittedName>
        <fullName evidence="2">Uncharacterized protein</fullName>
    </submittedName>
</protein>
<evidence type="ECO:0000313" key="3">
    <source>
        <dbReference type="Proteomes" id="UP001596104"/>
    </source>
</evidence>
<dbReference type="EMBL" id="JBHSLV010000034">
    <property type="protein sequence ID" value="MFC5395087.1"/>
    <property type="molecule type" value="Genomic_DNA"/>
</dbReference>
<name>A0ABW0HFA2_9HYPH</name>
<evidence type="ECO:0000313" key="2">
    <source>
        <dbReference type="EMBL" id="MFC5395087.1"/>
    </source>
</evidence>
<reference evidence="3" key="1">
    <citation type="journal article" date="2019" name="Int. J. Syst. Evol. Microbiol.">
        <title>The Global Catalogue of Microorganisms (GCM) 10K type strain sequencing project: providing services to taxonomists for standard genome sequencing and annotation.</title>
        <authorList>
            <consortium name="The Broad Institute Genomics Platform"/>
            <consortium name="The Broad Institute Genome Sequencing Center for Infectious Disease"/>
            <person name="Wu L."/>
            <person name="Ma J."/>
        </authorList>
    </citation>
    <scope>NUCLEOTIDE SEQUENCE [LARGE SCALE GENOMIC DNA]</scope>
    <source>
        <strain evidence="3">CGMCC 1.16326</strain>
    </source>
</reference>
<proteinExistence type="predicted"/>
<keyword evidence="3" id="KW-1185">Reference proteome</keyword>
<evidence type="ECO:0000256" key="1">
    <source>
        <dbReference type="SAM" id="MobiDB-lite"/>
    </source>
</evidence>
<accession>A0ABW0HFA2</accession>
<sequence>MKLAQDASRSQPCFDRFSGDALEPHASTPLLLDHAERMVQPGYHVTELKAGA</sequence>
<organism evidence="2 3">
    <name type="scientific">Bosea vestrisii</name>
    <dbReference type="NCBI Taxonomy" id="151416"/>
    <lineage>
        <taxon>Bacteria</taxon>
        <taxon>Pseudomonadati</taxon>
        <taxon>Pseudomonadota</taxon>
        <taxon>Alphaproteobacteria</taxon>
        <taxon>Hyphomicrobiales</taxon>
        <taxon>Boseaceae</taxon>
        <taxon>Bosea</taxon>
    </lineage>
</organism>
<feature type="region of interest" description="Disordered" evidence="1">
    <location>
        <begin position="1"/>
        <end position="20"/>
    </location>
</feature>
<dbReference type="RefSeq" id="WP_377010818.1">
    <property type="nucleotide sequence ID" value="NZ_JBHSLV010000034.1"/>
</dbReference>
<comment type="caution">
    <text evidence="2">The sequence shown here is derived from an EMBL/GenBank/DDBJ whole genome shotgun (WGS) entry which is preliminary data.</text>
</comment>